<dbReference type="Proteomes" id="UP000298416">
    <property type="component" value="Unassembled WGS sequence"/>
</dbReference>
<sequence>MFDNRFLNWGFRVFRSDVIVCLCTAFKSQLLNSLIRMLLMLSIEDRYIIFVALFWISVRFGIMGRQGSQLKINPKKFGNLQKPCMREMMSFLSCLALTQGDDKRCSRQKSLLSACMDAQVTLVLADNAKIILYSNRFFSTLAISTANVLVFLFCRLPINESLGAALIITFKGLAGGKSNDVVFLCFSSILLCSCKNSSSTKGVLMESSW</sequence>
<dbReference type="EMBL" id="PNBA02000002">
    <property type="protein sequence ID" value="KAG6433782.1"/>
    <property type="molecule type" value="Genomic_DNA"/>
</dbReference>
<dbReference type="GO" id="GO:0032543">
    <property type="term" value="P:mitochondrial translation"/>
    <property type="evidence" value="ECO:0007669"/>
    <property type="project" value="InterPro"/>
</dbReference>
<evidence type="ECO:0000259" key="1">
    <source>
        <dbReference type="Pfam" id="PF16860"/>
    </source>
</evidence>
<dbReference type="PANTHER" id="PTHR28066:SF1">
    <property type="entry name" value="SMALL RIBOSOMAL SUBUNIT PROTEIN MS37"/>
    <property type="match status" value="1"/>
</dbReference>
<comment type="caution">
    <text evidence="2">The sequence shown here is derived from an EMBL/GenBank/DDBJ whole genome shotgun (WGS) entry which is preliminary data.</text>
</comment>
<keyword evidence="3" id="KW-1185">Reference proteome</keyword>
<dbReference type="AlphaFoldDB" id="A0A8X9A9A0"/>
<dbReference type="Pfam" id="PF16860">
    <property type="entry name" value="CX9C"/>
    <property type="match status" value="1"/>
</dbReference>
<dbReference type="GO" id="GO:0005739">
    <property type="term" value="C:mitochondrion"/>
    <property type="evidence" value="ECO:0007669"/>
    <property type="project" value="GOC"/>
</dbReference>
<proteinExistence type="predicted"/>
<dbReference type="PANTHER" id="PTHR28066">
    <property type="entry name" value="37S RIBOSOMAL PROTEIN MRP10, MITOCHONDRIAL"/>
    <property type="match status" value="1"/>
</dbReference>
<dbReference type="GO" id="GO:0003735">
    <property type="term" value="F:structural constituent of ribosome"/>
    <property type="evidence" value="ECO:0007669"/>
    <property type="project" value="InterPro"/>
</dbReference>
<accession>A0A8X9A9A0</accession>
<dbReference type="InterPro" id="IPR017264">
    <property type="entry name" value="Ribosomal_mS37_fun"/>
</dbReference>
<name>A0A8X9A9A0_SALSN</name>
<reference evidence="2" key="2">
    <citation type="submission" date="2020-08" db="EMBL/GenBank/DDBJ databases">
        <title>Plant Genome Project.</title>
        <authorList>
            <person name="Zhang R.-G."/>
        </authorList>
    </citation>
    <scope>NUCLEOTIDE SEQUENCE</scope>
    <source>
        <strain evidence="2">Huo1</strain>
        <tissue evidence="2">Leaf</tissue>
    </source>
</reference>
<protein>
    <recommendedName>
        <fullName evidence="1">IMS import disulfide relay-system CHCH-CHCH-like Cx9C domain-containing protein</fullName>
    </recommendedName>
</protein>
<evidence type="ECO:0000313" key="2">
    <source>
        <dbReference type="EMBL" id="KAG6433782.1"/>
    </source>
</evidence>
<dbReference type="InterPro" id="IPR031731">
    <property type="entry name" value="CX9C"/>
</dbReference>
<evidence type="ECO:0000313" key="3">
    <source>
        <dbReference type="Proteomes" id="UP000298416"/>
    </source>
</evidence>
<feature type="domain" description="IMS import disulfide relay-system CHCH-CHCH-like Cx9C" evidence="1">
    <location>
        <begin position="81"/>
        <end position="120"/>
    </location>
</feature>
<reference evidence="2" key="1">
    <citation type="submission" date="2018-01" db="EMBL/GenBank/DDBJ databases">
        <authorList>
            <person name="Mao J.F."/>
        </authorList>
    </citation>
    <scope>NUCLEOTIDE SEQUENCE</scope>
    <source>
        <strain evidence="2">Huo1</strain>
        <tissue evidence="2">Leaf</tissue>
    </source>
</reference>
<organism evidence="2">
    <name type="scientific">Salvia splendens</name>
    <name type="common">Scarlet sage</name>
    <dbReference type="NCBI Taxonomy" id="180675"/>
    <lineage>
        <taxon>Eukaryota</taxon>
        <taxon>Viridiplantae</taxon>
        <taxon>Streptophyta</taxon>
        <taxon>Embryophyta</taxon>
        <taxon>Tracheophyta</taxon>
        <taxon>Spermatophyta</taxon>
        <taxon>Magnoliopsida</taxon>
        <taxon>eudicotyledons</taxon>
        <taxon>Gunneridae</taxon>
        <taxon>Pentapetalae</taxon>
        <taxon>asterids</taxon>
        <taxon>lamiids</taxon>
        <taxon>Lamiales</taxon>
        <taxon>Lamiaceae</taxon>
        <taxon>Nepetoideae</taxon>
        <taxon>Mentheae</taxon>
        <taxon>Salviinae</taxon>
        <taxon>Salvia</taxon>
        <taxon>Salvia subgen. Calosphace</taxon>
        <taxon>core Calosphace</taxon>
    </lineage>
</organism>
<gene>
    <name evidence="2" type="ORF">SASPL_105399</name>
</gene>